<gene>
    <name evidence="2" type="ORF">MATL_G00109410</name>
</gene>
<dbReference type="AlphaFoldDB" id="A0A9D3Q235"/>
<dbReference type="EMBL" id="JAFDVH010000008">
    <property type="protein sequence ID" value="KAG7472497.1"/>
    <property type="molecule type" value="Genomic_DNA"/>
</dbReference>
<evidence type="ECO:0000256" key="1">
    <source>
        <dbReference type="SAM" id="MobiDB-lite"/>
    </source>
</evidence>
<reference evidence="2" key="1">
    <citation type="submission" date="2021-01" db="EMBL/GenBank/DDBJ databases">
        <authorList>
            <person name="Zahm M."/>
            <person name="Roques C."/>
            <person name="Cabau C."/>
            <person name="Klopp C."/>
            <person name="Donnadieu C."/>
            <person name="Jouanno E."/>
            <person name="Lampietro C."/>
            <person name="Louis A."/>
            <person name="Herpin A."/>
            <person name="Echchiki A."/>
            <person name="Berthelot C."/>
            <person name="Parey E."/>
            <person name="Roest-Crollius H."/>
            <person name="Braasch I."/>
            <person name="Postlethwait J."/>
            <person name="Bobe J."/>
            <person name="Montfort J."/>
            <person name="Bouchez O."/>
            <person name="Begum T."/>
            <person name="Mejri S."/>
            <person name="Adams A."/>
            <person name="Chen W.-J."/>
            <person name="Guiguen Y."/>
        </authorList>
    </citation>
    <scope>NUCLEOTIDE SEQUENCE</scope>
    <source>
        <strain evidence="2">YG-15Mar2019-1</strain>
        <tissue evidence="2">Brain</tissue>
    </source>
</reference>
<sequence length="128" mass="15396">MESHLTQEIELTKKYEDILKKRAALLQEMESQQEQHKHKKKQQTKVSEAARKRNAKLLKDLQEIENHLIRRPLPHPDIVSLETQYWAYVEEKIPEWESFLLGRGPSPVRDRERSPGKRRQKSTFRHNY</sequence>
<dbReference type="InterPro" id="IPR028006">
    <property type="entry name" value="CEP15-like"/>
</dbReference>
<accession>A0A9D3Q235</accession>
<comment type="caution">
    <text evidence="2">The sequence shown here is derived from an EMBL/GenBank/DDBJ whole genome shotgun (WGS) entry which is preliminary data.</text>
</comment>
<organism evidence="2 3">
    <name type="scientific">Megalops atlanticus</name>
    <name type="common">Tarpon</name>
    <name type="synonym">Clupea gigantea</name>
    <dbReference type="NCBI Taxonomy" id="7932"/>
    <lineage>
        <taxon>Eukaryota</taxon>
        <taxon>Metazoa</taxon>
        <taxon>Chordata</taxon>
        <taxon>Craniata</taxon>
        <taxon>Vertebrata</taxon>
        <taxon>Euteleostomi</taxon>
        <taxon>Actinopterygii</taxon>
        <taxon>Neopterygii</taxon>
        <taxon>Teleostei</taxon>
        <taxon>Elopiformes</taxon>
        <taxon>Megalopidae</taxon>
        <taxon>Megalops</taxon>
    </lineage>
</organism>
<proteinExistence type="predicted"/>
<evidence type="ECO:0000313" key="3">
    <source>
        <dbReference type="Proteomes" id="UP001046870"/>
    </source>
</evidence>
<dbReference type="OrthoDB" id="9871079at2759"/>
<keyword evidence="3" id="KW-1185">Reference proteome</keyword>
<name>A0A9D3Q235_MEGAT</name>
<dbReference type="PANTHER" id="PTHR14286">
    <property type="entry name" value="GENE, 49355-RELATED"/>
    <property type="match status" value="1"/>
</dbReference>
<dbReference type="PANTHER" id="PTHR14286:SF2">
    <property type="entry name" value="CENTROSOMAL PROTEIN 15 KDA"/>
    <property type="match status" value="1"/>
</dbReference>
<feature type="region of interest" description="Disordered" evidence="1">
    <location>
        <begin position="29"/>
        <end position="49"/>
    </location>
</feature>
<feature type="region of interest" description="Disordered" evidence="1">
    <location>
        <begin position="101"/>
        <end position="128"/>
    </location>
</feature>
<evidence type="ECO:0000313" key="2">
    <source>
        <dbReference type="EMBL" id="KAG7472497.1"/>
    </source>
</evidence>
<dbReference type="Pfam" id="PF15134">
    <property type="entry name" value="CEP15-like"/>
    <property type="match status" value="1"/>
</dbReference>
<dbReference type="Proteomes" id="UP001046870">
    <property type="component" value="Chromosome 8"/>
</dbReference>
<feature type="compositionally biased region" description="Basic residues" evidence="1">
    <location>
        <begin position="116"/>
        <end position="128"/>
    </location>
</feature>
<protein>
    <submittedName>
        <fullName evidence="2">Uncharacterized protein</fullName>
    </submittedName>
</protein>